<dbReference type="EMBL" id="CP029145">
    <property type="protein sequence ID" value="AWM31860.1"/>
    <property type="molecule type" value="Genomic_DNA"/>
</dbReference>
<dbReference type="InterPro" id="IPR036249">
    <property type="entry name" value="Thioredoxin-like_sf"/>
</dbReference>
<keyword evidence="1" id="KW-0560">Oxidoreductase</keyword>
<dbReference type="SUPFAM" id="SSF52833">
    <property type="entry name" value="Thioredoxin-like"/>
    <property type="match status" value="1"/>
</dbReference>
<keyword evidence="2" id="KW-1185">Reference proteome</keyword>
<proteinExistence type="predicted"/>
<evidence type="ECO:0000313" key="1">
    <source>
        <dbReference type="EMBL" id="AWM31860.1"/>
    </source>
</evidence>
<dbReference type="RefSeq" id="WP_109654734.1">
    <property type="nucleotide sequence ID" value="NZ_CP029145.1"/>
</dbReference>
<evidence type="ECO:0000313" key="2">
    <source>
        <dbReference type="Proteomes" id="UP000245999"/>
    </source>
</evidence>
<protein>
    <submittedName>
        <fullName evidence="1">Ammonia monooxygenase</fullName>
    </submittedName>
</protein>
<dbReference type="OrthoDB" id="964174at2"/>
<sequence>MLSTLPSVAGPPPEAAVLLVLLPLAPSGAGQVATCAALHTLQQQLGAAIRVLCVDEAAHPDVVRSFDGQGLPAWVLMRHGVELWRQPGMPSSAATVALIMSKLALLPVASN</sequence>
<gene>
    <name evidence="1" type="ORF">DDQ68_03090</name>
</gene>
<dbReference type="GO" id="GO:0004497">
    <property type="term" value="F:monooxygenase activity"/>
    <property type="evidence" value="ECO:0007669"/>
    <property type="project" value="UniProtKB-KW"/>
</dbReference>
<reference evidence="2" key="1">
    <citation type="submission" date="2018-04" db="EMBL/GenBank/DDBJ databases">
        <title>Complete genome of Antarctic heterotrophic bacterium Hymenobacter nivis.</title>
        <authorList>
            <person name="Terashima M."/>
        </authorList>
    </citation>
    <scope>NUCLEOTIDE SEQUENCE [LARGE SCALE GENOMIC DNA]</scope>
    <source>
        <strain evidence="2">NBRC 111535</strain>
    </source>
</reference>
<keyword evidence="1" id="KW-0503">Monooxygenase</keyword>
<accession>A0A2Z3GT57</accession>
<name>A0A2Z3GT57_9BACT</name>
<dbReference type="KEGG" id="hnv:DDQ68_03090"/>
<organism evidence="1 2">
    <name type="scientific">Hymenobacter nivis</name>
    <dbReference type="NCBI Taxonomy" id="1850093"/>
    <lineage>
        <taxon>Bacteria</taxon>
        <taxon>Pseudomonadati</taxon>
        <taxon>Bacteroidota</taxon>
        <taxon>Cytophagia</taxon>
        <taxon>Cytophagales</taxon>
        <taxon>Hymenobacteraceae</taxon>
        <taxon>Hymenobacter</taxon>
    </lineage>
</organism>
<dbReference type="Proteomes" id="UP000245999">
    <property type="component" value="Chromosome"/>
</dbReference>
<dbReference type="AlphaFoldDB" id="A0A2Z3GT57"/>